<evidence type="ECO:0000313" key="1">
    <source>
        <dbReference type="EMBL" id="KOF66640.1"/>
    </source>
</evidence>
<dbReference type="AlphaFoldDB" id="A0A0L8FQJ0"/>
<protein>
    <submittedName>
        <fullName evidence="1">Uncharacterized protein</fullName>
    </submittedName>
</protein>
<reference evidence="1" key="1">
    <citation type="submission" date="2015-07" db="EMBL/GenBank/DDBJ databases">
        <title>MeaNS - Measles Nucleotide Surveillance Program.</title>
        <authorList>
            <person name="Tran T."/>
            <person name="Druce J."/>
        </authorList>
    </citation>
    <scope>NUCLEOTIDE SEQUENCE</scope>
    <source>
        <strain evidence="1">UCB-OBI-ISO-001</strain>
        <tissue evidence="1">Gonad</tissue>
    </source>
</reference>
<gene>
    <name evidence="1" type="ORF">OCBIM_22011731mg</name>
</gene>
<accession>A0A0L8FQJ0</accession>
<organism evidence="1">
    <name type="scientific">Octopus bimaculoides</name>
    <name type="common">California two-spotted octopus</name>
    <dbReference type="NCBI Taxonomy" id="37653"/>
    <lineage>
        <taxon>Eukaryota</taxon>
        <taxon>Metazoa</taxon>
        <taxon>Spiralia</taxon>
        <taxon>Lophotrochozoa</taxon>
        <taxon>Mollusca</taxon>
        <taxon>Cephalopoda</taxon>
        <taxon>Coleoidea</taxon>
        <taxon>Octopodiformes</taxon>
        <taxon>Octopoda</taxon>
        <taxon>Incirrata</taxon>
        <taxon>Octopodidae</taxon>
        <taxon>Octopus</taxon>
    </lineage>
</organism>
<dbReference type="EMBL" id="KQ427883">
    <property type="protein sequence ID" value="KOF66640.1"/>
    <property type="molecule type" value="Genomic_DNA"/>
</dbReference>
<name>A0A0L8FQJ0_OCTBM</name>
<proteinExistence type="predicted"/>
<sequence length="59" mass="6793">MLFHQLQNCLCVLVKCIKSKLRLLVMEGLYGLDPCFFQDIMPINQSFVFTGGFEPSFTM</sequence>